<dbReference type="InterPro" id="IPR011726">
    <property type="entry name" value="KdpF"/>
</dbReference>
<dbReference type="KEGG" id="bhz:ACR54_01033"/>
<keyword evidence="1" id="KW-0812">Transmembrane</keyword>
<organism evidence="2 3">
    <name type="scientific">Bordetella hinzii</name>
    <dbReference type="NCBI Taxonomy" id="103855"/>
    <lineage>
        <taxon>Bacteria</taxon>
        <taxon>Pseudomonadati</taxon>
        <taxon>Pseudomonadota</taxon>
        <taxon>Betaproteobacteria</taxon>
        <taxon>Burkholderiales</taxon>
        <taxon>Alcaligenaceae</taxon>
        <taxon>Bordetella</taxon>
    </lineage>
</organism>
<dbReference type="GO" id="GO:0008556">
    <property type="term" value="F:P-type potassium transmembrane transporter activity"/>
    <property type="evidence" value="ECO:0007669"/>
    <property type="project" value="InterPro"/>
</dbReference>
<dbReference type="RefSeq" id="WP_032954870.1">
    <property type="nucleotide sequence ID" value="NZ_CP012076.1"/>
</dbReference>
<dbReference type="EMBL" id="CP024172">
    <property type="protein sequence ID" value="AZW15831.1"/>
    <property type="molecule type" value="Genomic_DNA"/>
</dbReference>
<evidence type="ECO:0000313" key="2">
    <source>
        <dbReference type="EMBL" id="AZW15831.1"/>
    </source>
</evidence>
<dbReference type="NCBIfam" id="TIGR02115">
    <property type="entry name" value="potass_kdpF"/>
    <property type="match status" value="1"/>
</dbReference>
<dbReference type="Pfam" id="PF09604">
    <property type="entry name" value="Potass_KdpF"/>
    <property type="match status" value="1"/>
</dbReference>
<proteinExistence type="predicted"/>
<evidence type="ECO:0000256" key="1">
    <source>
        <dbReference type="SAM" id="Phobius"/>
    </source>
</evidence>
<feature type="transmembrane region" description="Helical" evidence="1">
    <location>
        <begin position="6"/>
        <end position="24"/>
    </location>
</feature>
<dbReference type="AlphaFoldDB" id="A0AAN1RTJ6"/>
<name>A0AAN1RTJ6_9BORD</name>
<gene>
    <name evidence="2" type="primary">kdpF</name>
    <name evidence="2" type="ORF">CS347_03050</name>
</gene>
<keyword evidence="1" id="KW-0472">Membrane</keyword>
<dbReference type="GO" id="GO:0005886">
    <property type="term" value="C:plasma membrane"/>
    <property type="evidence" value="ECO:0007669"/>
    <property type="project" value="InterPro"/>
</dbReference>
<accession>A0AAN1RTJ6</accession>
<dbReference type="Proteomes" id="UP000282741">
    <property type="component" value="Chromosome"/>
</dbReference>
<sequence length="29" mass="3144">MNGLYLVSGACAVLLGVYLLIALFKPEKF</sequence>
<keyword evidence="1" id="KW-1133">Transmembrane helix</keyword>
<protein>
    <submittedName>
        <fullName evidence="2">K(+)-transporting ATPase subunit F</fullName>
    </submittedName>
</protein>
<evidence type="ECO:0000313" key="3">
    <source>
        <dbReference type="Proteomes" id="UP000282741"/>
    </source>
</evidence>
<reference evidence="3" key="1">
    <citation type="submission" date="2017-10" db="EMBL/GenBank/DDBJ databases">
        <title>Whole genome sequencing of various Bordetella species.</title>
        <authorList>
            <person name="Weigand M.R."/>
            <person name="Loparev V."/>
            <person name="Peng Y."/>
            <person name="Bowden K.E."/>
            <person name="Tondella M.L."/>
            <person name="Williams M.M."/>
        </authorList>
    </citation>
    <scope>NUCLEOTIDE SEQUENCE [LARGE SCALE GENOMIC DNA]</scope>
    <source>
        <strain evidence="3">H720</strain>
    </source>
</reference>
<dbReference type="GeneID" id="92997132"/>